<evidence type="ECO:0000259" key="11">
    <source>
        <dbReference type="PROSITE" id="PS50011"/>
    </source>
</evidence>
<evidence type="ECO:0000256" key="5">
    <source>
        <dbReference type="ARBA" id="ARBA00022741"/>
    </source>
</evidence>
<dbReference type="GO" id="GO:0004674">
    <property type="term" value="F:protein serine/threonine kinase activity"/>
    <property type="evidence" value="ECO:0007669"/>
    <property type="project" value="UniProtKB-KW"/>
</dbReference>
<dbReference type="SMART" id="SM00220">
    <property type="entry name" value="S_TKc"/>
    <property type="match status" value="1"/>
</dbReference>
<comment type="caution">
    <text evidence="13">The sequence shown here is derived from an EMBL/GenBank/DDBJ whole genome shotgun (WGS) entry which is preliminary data.</text>
</comment>
<evidence type="ECO:0000256" key="10">
    <source>
        <dbReference type="SAM" id="MobiDB-lite"/>
    </source>
</evidence>
<dbReference type="PROSITE" id="PS50011">
    <property type="entry name" value="PROTEIN_KINASE_DOM"/>
    <property type="match status" value="1"/>
</dbReference>
<keyword evidence="4" id="KW-0808">Transferase</keyword>
<dbReference type="PROSITE" id="PS00108">
    <property type="entry name" value="PROTEIN_KINASE_ST"/>
    <property type="match status" value="1"/>
</dbReference>
<gene>
    <name evidence="13" type="ORF">CXB51_011131</name>
</gene>
<dbReference type="CDD" id="cd13999">
    <property type="entry name" value="STKc_MAP3K-like"/>
    <property type="match status" value="1"/>
</dbReference>
<dbReference type="Proteomes" id="UP000701853">
    <property type="component" value="Chromosome 5"/>
</dbReference>
<keyword evidence="5" id="KW-0547">Nucleotide-binding</keyword>
<reference evidence="13 14" key="1">
    <citation type="journal article" date="2021" name="bioRxiv">
        <title>The Gossypium anomalum genome as a resource for cotton improvement and evolutionary analysis of hybrid incompatibility.</title>
        <authorList>
            <person name="Grover C.E."/>
            <person name="Yuan D."/>
            <person name="Arick M.A."/>
            <person name="Miller E.R."/>
            <person name="Hu G."/>
            <person name="Peterson D.G."/>
            <person name="Wendel J.F."/>
            <person name="Udall J.A."/>
        </authorList>
    </citation>
    <scope>NUCLEOTIDE SEQUENCE [LARGE SCALE GENOMIC DNA]</scope>
    <source>
        <strain evidence="13">JFW-Udall</strain>
        <tissue evidence="13">Leaf</tissue>
    </source>
</reference>
<dbReference type="EC" id="2.7.11.1" evidence="2"/>
<dbReference type="InterPro" id="IPR008271">
    <property type="entry name" value="Ser/Thr_kinase_AS"/>
</dbReference>
<dbReference type="InterPro" id="IPR051681">
    <property type="entry name" value="Ser/Thr_Kinases-Pseudokinases"/>
</dbReference>
<dbReference type="SUPFAM" id="SSF55021">
    <property type="entry name" value="ACT-like"/>
    <property type="match status" value="1"/>
</dbReference>
<dbReference type="SUPFAM" id="SSF56112">
    <property type="entry name" value="Protein kinase-like (PK-like)"/>
    <property type="match status" value="1"/>
</dbReference>
<evidence type="ECO:0000313" key="13">
    <source>
        <dbReference type="EMBL" id="KAG8493825.1"/>
    </source>
</evidence>
<evidence type="ECO:0000313" key="14">
    <source>
        <dbReference type="Proteomes" id="UP000701853"/>
    </source>
</evidence>
<evidence type="ECO:0000256" key="3">
    <source>
        <dbReference type="ARBA" id="ARBA00022527"/>
    </source>
</evidence>
<sequence length="553" mass="62530">MNLCTREDNNDDQQDINSLSAQGPFGDGDGEKVVPSYKRSRDHPVDFEACSKLEDLNLDVRKNSKCVDDRYLTESFSKRQEIVHLPIHEVIFSTTDRPKLLSQLSALLSDIELNIREAHVFSTTDGYSLDVFVVDGWPVEDTDGLYKAMEEAVSRSKGSLSGSLRSHSAIDDASATQSKSRDWEIDRRLLKIGEKIVSGSCGDLYHGIYLGQDVAVKFLRSEHLNDAMEDEFTQEVTILREVQHKNVVRFIGACTRSPHLCIVTEYMPGGSLYDYLHKNHNVLTLTQLLKFAIDVCKGMDYLHQNHIIHRDLKTANLLMDTDNFVSSEPPAFRVVRFCEQEESDFEGKQGCISKKVVKHEGRTSCFTIFDLEIFMFSLKVIKVADFGVARFLNKGGVMTAETGTYRWMAPEVINHQPYDQKADIFSFAIVLWELVTAKVPYDTMTPLQAALGVRQGLRPDLPENAHPKLVDLMQRCWVATPDKRPSFSEITAQLETLFEEVKVEFAQLNRPFLMLRFDDGEIVGGAALCFSLKLRMGSYKIQSLSLNLGLSEK</sequence>
<organism evidence="13 14">
    <name type="scientific">Gossypium anomalum</name>
    <dbReference type="NCBI Taxonomy" id="47600"/>
    <lineage>
        <taxon>Eukaryota</taxon>
        <taxon>Viridiplantae</taxon>
        <taxon>Streptophyta</taxon>
        <taxon>Embryophyta</taxon>
        <taxon>Tracheophyta</taxon>
        <taxon>Spermatophyta</taxon>
        <taxon>Magnoliopsida</taxon>
        <taxon>eudicotyledons</taxon>
        <taxon>Gunneridae</taxon>
        <taxon>Pentapetalae</taxon>
        <taxon>rosids</taxon>
        <taxon>malvids</taxon>
        <taxon>Malvales</taxon>
        <taxon>Malvaceae</taxon>
        <taxon>Malvoideae</taxon>
        <taxon>Gossypium</taxon>
    </lineage>
</organism>
<evidence type="ECO:0000256" key="4">
    <source>
        <dbReference type="ARBA" id="ARBA00022679"/>
    </source>
</evidence>
<dbReference type="Gene3D" id="3.30.200.20">
    <property type="entry name" value="Phosphorylase Kinase, domain 1"/>
    <property type="match status" value="1"/>
</dbReference>
<comment type="similarity">
    <text evidence="1">Belongs to the protein kinase superfamily. TKL Ser/Thr protein kinase family. RAF subfamily.</text>
</comment>
<comment type="catalytic activity">
    <reaction evidence="9">
        <text>L-seryl-[protein] + ATP = O-phospho-L-seryl-[protein] + ADP + H(+)</text>
        <dbReference type="Rhea" id="RHEA:17989"/>
        <dbReference type="Rhea" id="RHEA-COMP:9863"/>
        <dbReference type="Rhea" id="RHEA-COMP:11604"/>
        <dbReference type="ChEBI" id="CHEBI:15378"/>
        <dbReference type="ChEBI" id="CHEBI:29999"/>
        <dbReference type="ChEBI" id="CHEBI:30616"/>
        <dbReference type="ChEBI" id="CHEBI:83421"/>
        <dbReference type="ChEBI" id="CHEBI:456216"/>
        <dbReference type="EC" id="2.7.11.1"/>
    </reaction>
</comment>
<keyword evidence="6" id="KW-0418">Kinase</keyword>
<feature type="domain" description="Protein kinase" evidence="11">
    <location>
        <begin position="190"/>
        <end position="498"/>
    </location>
</feature>
<proteinExistence type="inferred from homology"/>
<dbReference type="Pfam" id="PF07714">
    <property type="entry name" value="PK_Tyr_Ser-Thr"/>
    <property type="match status" value="2"/>
</dbReference>
<evidence type="ECO:0000256" key="7">
    <source>
        <dbReference type="ARBA" id="ARBA00022840"/>
    </source>
</evidence>
<keyword evidence="14" id="KW-1185">Reference proteome</keyword>
<keyword evidence="3" id="KW-0723">Serine/threonine-protein kinase</keyword>
<dbReference type="GO" id="GO:0005524">
    <property type="term" value="F:ATP binding"/>
    <property type="evidence" value="ECO:0007669"/>
    <property type="project" value="UniProtKB-KW"/>
</dbReference>
<dbReference type="PROSITE" id="PS51671">
    <property type="entry name" value="ACT"/>
    <property type="match status" value="1"/>
</dbReference>
<dbReference type="PANTHER" id="PTHR44329:SF41">
    <property type="entry name" value="OS12G0163800 PROTEIN"/>
    <property type="match status" value="1"/>
</dbReference>
<dbReference type="InterPro" id="IPR000719">
    <property type="entry name" value="Prot_kinase_dom"/>
</dbReference>
<dbReference type="OrthoDB" id="4062651at2759"/>
<dbReference type="InterPro" id="IPR001245">
    <property type="entry name" value="Ser-Thr/Tyr_kinase_cat_dom"/>
</dbReference>
<evidence type="ECO:0000259" key="12">
    <source>
        <dbReference type="PROSITE" id="PS51671"/>
    </source>
</evidence>
<protein>
    <recommendedName>
        <fullName evidence="2">non-specific serine/threonine protein kinase</fullName>
        <ecNumber evidence="2">2.7.11.1</ecNumber>
    </recommendedName>
</protein>
<feature type="domain" description="ACT" evidence="12">
    <location>
        <begin position="89"/>
        <end position="163"/>
    </location>
</feature>
<dbReference type="FunFam" id="3.30.200.20:FF:000060">
    <property type="entry name" value="Serine/threonine-protein kinase isoform 1"/>
    <property type="match status" value="1"/>
</dbReference>
<dbReference type="InterPro" id="IPR045865">
    <property type="entry name" value="ACT-like_dom_sf"/>
</dbReference>
<dbReference type="PANTHER" id="PTHR44329">
    <property type="entry name" value="SERINE/THREONINE-PROTEIN KINASE TNNI3K-RELATED"/>
    <property type="match status" value="1"/>
</dbReference>
<feature type="region of interest" description="Disordered" evidence="10">
    <location>
        <begin position="1"/>
        <end position="32"/>
    </location>
</feature>
<accession>A0A8J5ZEA9</accession>
<dbReference type="EMBL" id="JAHUZN010000005">
    <property type="protein sequence ID" value="KAG8493825.1"/>
    <property type="molecule type" value="Genomic_DNA"/>
</dbReference>
<dbReference type="InterPro" id="IPR002912">
    <property type="entry name" value="ACT_dom"/>
</dbReference>
<evidence type="ECO:0000256" key="1">
    <source>
        <dbReference type="ARBA" id="ARBA00010507"/>
    </source>
</evidence>
<evidence type="ECO:0000256" key="2">
    <source>
        <dbReference type="ARBA" id="ARBA00012513"/>
    </source>
</evidence>
<dbReference type="Gene3D" id="1.10.510.10">
    <property type="entry name" value="Transferase(Phosphotransferase) domain 1"/>
    <property type="match status" value="1"/>
</dbReference>
<keyword evidence="7" id="KW-0067">ATP-binding</keyword>
<comment type="catalytic activity">
    <reaction evidence="8">
        <text>L-threonyl-[protein] + ATP = O-phospho-L-threonyl-[protein] + ADP + H(+)</text>
        <dbReference type="Rhea" id="RHEA:46608"/>
        <dbReference type="Rhea" id="RHEA-COMP:11060"/>
        <dbReference type="Rhea" id="RHEA-COMP:11605"/>
        <dbReference type="ChEBI" id="CHEBI:15378"/>
        <dbReference type="ChEBI" id="CHEBI:30013"/>
        <dbReference type="ChEBI" id="CHEBI:30616"/>
        <dbReference type="ChEBI" id="CHEBI:61977"/>
        <dbReference type="ChEBI" id="CHEBI:456216"/>
        <dbReference type="EC" id="2.7.11.1"/>
    </reaction>
</comment>
<name>A0A8J5ZEA9_9ROSI</name>
<evidence type="ECO:0000256" key="8">
    <source>
        <dbReference type="ARBA" id="ARBA00047899"/>
    </source>
</evidence>
<evidence type="ECO:0000256" key="9">
    <source>
        <dbReference type="ARBA" id="ARBA00048679"/>
    </source>
</evidence>
<dbReference type="AlphaFoldDB" id="A0A8J5ZEA9"/>
<evidence type="ECO:0000256" key="6">
    <source>
        <dbReference type="ARBA" id="ARBA00022777"/>
    </source>
</evidence>
<dbReference type="InterPro" id="IPR011009">
    <property type="entry name" value="Kinase-like_dom_sf"/>
</dbReference>